<evidence type="ECO:0000256" key="1">
    <source>
        <dbReference type="ARBA" id="ARBA00005381"/>
    </source>
</evidence>
<keyword evidence="4" id="KW-0472">Membrane</keyword>
<protein>
    <submittedName>
        <fullName evidence="7">Adenylate cyclase</fullName>
    </submittedName>
</protein>
<evidence type="ECO:0000256" key="3">
    <source>
        <dbReference type="ARBA" id="ARBA00022989"/>
    </source>
</evidence>
<comment type="similarity">
    <text evidence="1">Belongs to the adenylyl cyclase class-3 family.</text>
</comment>
<dbReference type="PROSITE" id="PS50125">
    <property type="entry name" value="GUANYLATE_CYCLASE_2"/>
    <property type="match status" value="1"/>
</dbReference>
<sequence>MGTVMTEEHRSGAPTAAPHASSREVSRAVAVLISSATAFGALIVFLYFALIDPVPVDDAALRSLETGSVVTFAVVGAGILVGAIIMVVWLGRPIRVWLRRIEDGAPAAGLPPNVARLVLLWPIIGASLVAAGSLVVAVFFAILYDDPGNFVGIAIGGAVGTTIVYFGTDLIWRRQVPTFFPDGDLSAVRTFRLLVRRRLLVAFLLIGGLTPTLLVVLSLARTRSVLDAENPQAIVDNLVLMQLFILGVGLVTGVITAVLVARAIVEPLDALQAAMRRVEGNELDTRVVVTTNDELGYLGERFNAMTAGLRQGERVRELFGLYVSAEVAQAAVDTGAGLGGTLVECSVVFSDIRDFTTLSERMSPDRLVDVINRYMTAMVSVVVEHGGVVTRFAGDSILAVFGTPLNPMPDHADRAVQAAMGMRRALASFNEAETAEGLPNLESGVGIATGPAIAGNIGGRERIEYTVMGDTVNLAARLEDKTKDVGAPILMSAETYRALGDERDLRATAMTDVAIKGKHDPVTVYALPD</sequence>
<dbReference type="InterPro" id="IPR029787">
    <property type="entry name" value="Nucleotide_cyclase"/>
</dbReference>
<evidence type="ECO:0000259" key="5">
    <source>
        <dbReference type="PROSITE" id="PS50125"/>
    </source>
</evidence>
<organism evidence="7 8">
    <name type="scientific">Agromyces marinus</name>
    <dbReference type="NCBI Taxonomy" id="1389020"/>
    <lineage>
        <taxon>Bacteria</taxon>
        <taxon>Bacillati</taxon>
        <taxon>Actinomycetota</taxon>
        <taxon>Actinomycetes</taxon>
        <taxon>Micrococcales</taxon>
        <taxon>Microbacteriaceae</taxon>
        <taxon>Agromyces</taxon>
    </lineage>
</organism>
<name>A0ABN6YAN2_9MICO</name>
<reference evidence="8" key="1">
    <citation type="journal article" date="2019" name="Int. J. Syst. Evol. Microbiol.">
        <title>The Global Catalogue of Microorganisms (GCM) 10K type strain sequencing project: providing services to taxonomists for standard genome sequencing and annotation.</title>
        <authorList>
            <consortium name="The Broad Institute Genomics Platform"/>
            <consortium name="The Broad Institute Genome Sequencing Center for Infectious Disease"/>
            <person name="Wu L."/>
            <person name="Ma J."/>
        </authorList>
    </citation>
    <scope>NUCLEOTIDE SEQUENCE [LARGE SCALE GENOMIC DNA]</scope>
    <source>
        <strain evidence="8">NBRC 109019</strain>
    </source>
</reference>
<dbReference type="PANTHER" id="PTHR43081">
    <property type="entry name" value="ADENYLATE CYCLASE, TERMINAL-DIFFERENTIATION SPECIFIC-RELATED"/>
    <property type="match status" value="1"/>
</dbReference>
<keyword evidence="8" id="KW-1185">Reference proteome</keyword>
<feature type="transmembrane region" description="Helical" evidence="4">
    <location>
        <begin position="240"/>
        <end position="265"/>
    </location>
</feature>
<dbReference type="InterPro" id="IPR050697">
    <property type="entry name" value="Adenylyl/Guanylyl_Cyclase_3/4"/>
</dbReference>
<dbReference type="SMART" id="SM00304">
    <property type="entry name" value="HAMP"/>
    <property type="match status" value="1"/>
</dbReference>
<evidence type="ECO:0000256" key="2">
    <source>
        <dbReference type="ARBA" id="ARBA00022692"/>
    </source>
</evidence>
<dbReference type="Pfam" id="PF00672">
    <property type="entry name" value="HAMP"/>
    <property type="match status" value="1"/>
</dbReference>
<evidence type="ECO:0000256" key="4">
    <source>
        <dbReference type="SAM" id="Phobius"/>
    </source>
</evidence>
<dbReference type="CDD" id="cd06225">
    <property type="entry name" value="HAMP"/>
    <property type="match status" value="1"/>
</dbReference>
<feature type="transmembrane region" description="Helical" evidence="4">
    <location>
        <begin position="118"/>
        <end position="144"/>
    </location>
</feature>
<dbReference type="CDD" id="cd07302">
    <property type="entry name" value="CHD"/>
    <property type="match status" value="1"/>
</dbReference>
<dbReference type="EMBL" id="AP027734">
    <property type="protein sequence ID" value="BDZ54159.1"/>
    <property type="molecule type" value="Genomic_DNA"/>
</dbReference>
<gene>
    <name evidence="7" type="ORF">GCM10025870_12320</name>
</gene>
<dbReference type="SUPFAM" id="SSF55073">
    <property type="entry name" value="Nucleotide cyclase"/>
    <property type="match status" value="1"/>
</dbReference>
<feature type="transmembrane region" description="Helical" evidence="4">
    <location>
        <begin position="28"/>
        <end position="50"/>
    </location>
</feature>
<feature type="transmembrane region" description="Helical" evidence="4">
    <location>
        <begin position="150"/>
        <end position="172"/>
    </location>
</feature>
<feature type="transmembrane region" description="Helical" evidence="4">
    <location>
        <begin position="70"/>
        <end position="90"/>
    </location>
</feature>
<dbReference type="Pfam" id="PF00211">
    <property type="entry name" value="Guanylate_cyc"/>
    <property type="match status" value="1"/>
</dbReference>
<feature type="domain" description="HAMP" evidence="6">
    <location>
        <begin position="262"/>
        <end position="314"/>
    </location>
</feature>
<dbReference type="SUPFAM" id="SSF158472">
    <property type="entry name" value="HAMP domain-like"/>
    <property type="match status" value="1"/>
</dbReference>
<accession>A0ABN6YAN2</accession>
<dbReference type="SMART" id="SM00044">
    <property type="entry name" value="CYCc"/>
    <property type="match status" value="1"/>
</dbReference>
<dbReference type="Gene3D" id="3.30.70.1230">
    <property type="entry name" value="Nucleotide cyclase"/>
    <property type="match status" value="1"/>
</dbReference>
<dbReference type="Gene3D" id="6.10.340.10">
    <property type="match status" value="1"/>
</dbReference>
<dbReference type="InterPro" id="IPR001054">
    <property type="entry name" value="A/G_cyclase"/>
</dbReference>
<dbReference type="PANTHER" id="PTHR43081:SF1">
    <property type="entry name" value="ADENYLATE CYCLASE, TERMINAL-DIFFERENTIATION SPECIFIC"/>
    <property type="match status" value="1"/>
</dbReference>
<dbReference type="InterPro" id="IPR003660">
    <property type="entry name" value="HAMP_dom"/>
</dbReference>
<evidence type="ECO:0000259" key="6">
    <source>
        <dbReference type="PROSITE" id="PS50885"/>
    </source>
</evidence>
<evidence type="ECO:0000313" key="7">
    <source>
        <dbReference type="EMBL" id="BDZ54159.1"/>
    </source>
</evidence>
<proteinExistence type="inferred from homology"/>
<feature type="transmembrane region" description="Helical" evidence="4">
    <location>
        <begin position="199"/>
        <end position="220"/>
    </location>
</feature>
<dbReference type="Proteomes" id="UP001321477">
    <property type="component" value="Chromosome"/>
</dbReference>
<evidence type="ECO:0000313" key="8">
    <source>
        <dbReference type="Proteomes" id="UP001321477"/>
    </source>
</evidence>
<keyword evidence="2 4" id="KW-0812">Transmembrane</keyword>
<feature type="domain" description="Guanylate cyclase" evidence="5">
    <location>
        <begin position="346"/>
        <end position="479"/>
    </location>
</feature>
<dbReference type="PROSITE" id="PS50885">
    <property type="entry name" value="HAMP"/>
    <property type="match status" value="1"/>
</dbReference>
<keyword evidence="3 4" id="KW-1133">Transmembrane helix</keyword>